<reference evidence="4" key="2">
    <citation type="submission" date="2025-08" db="UniProtKB">
        <authorList>
            <consortium name="RefSeq"/>
        </authorList>
    </citation>
    <scope>IDENTIFICATION</scope>
    <source>
        <tissue evidence="4">Leaves</tissue>
    </source>
</reference>
<dbReference type="Pfam" id="PF13812">
    <property type="entry name" value="PPR_3"/>
    <property type="match status" value="1"/>
</dbReference>
<feature type="repeat" description="PPR" evidence="2">
    <location>
        <begin position="518"/>
        <end position="552"/>
    </location>
</feature>
<sequence length="768" mass="87036">MRHILCRARLQWLASSILRLKPPSLLGRMVGPSRVEALCTLTASNGLIHWTDSTTKSFQEQIVDALCLGERSKASSLLSELVRTVETLKANDFLLVLQYCARLPDPLFALETWKVMEEKEIYAGGKCYFYTVRALCKGGYLKEAFNLMGLLRENPAMYPLLPLYNSFLSACVQNESVNYANNCLELMEHQTVGNNEITYALLLKLAVLHQNLPAVHEIWKESIKYYSLNIISLRKFIWSFTRLRDLESAYVTLQYMVHMAFRGNSVIFKTAEGKLSDSRFDIPIPLNGHLSLKNCTKDNGIVPSVPENVDRSVTNPGKLGFEFNFGVESHGASRVSTSRPVKHVELPVMKLLRWSFSDVIHACADMQNCTLAERLISQMQNLGLEPSSGTYDGFLRAVVQARGFYDGMQVDRPERAVRMLAKMKKLNIQPDVRTYELLFSLFGNVNEPYEEGNMLSHVDVARRINAIEIDMMKNGIQHSHVSLKNLLRALGMEGMIKELTQYLHDAERPSSSLYALLGTPVYNVVLHSLVQAKETHMAVETFKIMKSRGISSDAVTYAIMINCCSTMKSARSAYALVSMMIRDGFYPETVTYTSLIKTLLGLDDFNEALKLLNQGKLDKVQPDVLLYNTLLQEACQKGKIDVIELIVEQMHREKIQPDPSTCHYVFSAYVDQGFYSTAMEALLVMSMRMISEDDDILEGKRAEFENLIVAEDMEALIIDLSKISMDDIHFALLHLRWCAMLGYTVSWLPNESQWAKRLSENYALLLEK</sequence>
<evidence type="ECO:0000256" key="1">
    <source>
        <dbReference type="ARBA" id="ARBA00022737"/>
    </source>
</evidence>
<reference evidence="3" key="1">
    <citation type="journal article" date="2025" name="Foods">
        <title>Unveiling the Microbial Signatures of Arabica Coffee Cherries: Insights into Ripeness Specific Diversity, Functional Traits, and Implications for Quality and Safety.</title>
        <authorList>
            <consortium name="RefSeq"/>
            <person name="Tenea G.N."/>
            <person name="Cifuentes V."/>
            <person name="Reyes P."/>
            <person name="Cevallos-Vallejos M."/>
        </authorList>
    </citation>
    <scope>NUCLEOTIDE SEQUENCE [LARGE SCALE GENOMIC DNA]</scope>
</reference>
<organism evidence="3 4">
    <name type="scientific">Coffea arabica</name>
    <name type="common">Arabian coffee</name>
    <dbReference type="NCBI Taxonomy" id="13443"/>
    <lineage>
        <taxon>Eukaryota</taxon>
        <taxon>Viridiplantae</taxon>
        <taxon>Streptophyta</taxon>
        <taxon>Embryophyta</taxon>
        <taxon>Tracheophyta</taxon>
        <taxon>Spermatophyta</taxon>
        <taxon>Magnoliopsida</taxon>
        <taxon>eudicotyledons</taxon>
        <taxon>Gunneridae</taxon>
        <taxon>Pentapetalae</taxon>
        <taxon>asterids</taxon>
        <taxon>lamiids</taxon>
        <taxon>Gentianales</taxon>
        <taxon>Rubiaceae</taxon>
        <taxon>Ixoroideae</taxon>
        <taxon>Gardenieae complex</taxon>
        <taxon>Bertiereae - Coffeeae clade</taxon>
        <taxon>Coffeeae</taxon>
        <taxon>Coffea</taxon>
    </lineage>
</organism>
<dbReference type="InterPro" id="IPR002885">
    <property type="entry name" value="PPR_rpt"/>
</dbReference>
<dbReference type="GeneID" id="113701718"/>
<dbReference type="NCBIfam" id="TIGR00756">
    <property type="entry name" value="PPR"/>
    <property type="match status" value="3"/>
</dbReference>
<dbReference type="PROSITE" id="PS51375">
    <property type="entry name" value="PPR"/>
    <property type="match status" value="3"/>
</dbReference>
<keyword evidence="1" id="KW-0677">Repeat</keyword>
<feature type="repeat" description="PPR" evidence="2">
    <location>
        <begin position="623"/>
        <end position="657"/>
    </location>
</feature>
<protein>
    <submittedName>
        <fullName evidence="4">Pentatricopeptide repeat-containing protein At1g76280 isoform X4</fullName>
    </submittedName>
</protein>
<accession>A0A6P6TIM2</accession>
<dbReference type="PANTHER" id="PTHR47859:SF1">
    <property type="entry name" value="PENTATRICOPEPTIDE REPEAT-CONTAINING PROTEIN"/>
    <property type="match status" value="1"/>
</dbReference>
<proteinExistence type="predicted"/>
<dbReference type="PANTHER" id="PTHR47859">
    <property type="entry name" value="PENTATRICOPEPTIDE REPEAT-CONTAINING PROTEIN"/>
    <property type="match status" value="1"/>
</dbReference>
<dbReference type="AlphaFoldDB" id="A0A6P6TIM2"/>
<feature type="repeat" description="PPR" evidence="2">
    <location>
        <begin position="553"/>
        <end position="587"/>
    </location>
</feature>
<dbReference type="InterPro" id="IPR011990">
    <property type="entry name" value="TPR-like_helical_dom_sf"/>
</dbReference>
<dbReference type="Proteomes" id="UP001652660">
    <property type="component" value="Chromosome 1e"/>
</dbReference>
<keyword evidence="3" id="KW-1185">Reference proteome</keyword>
<dbReference type="Gene3D" id="1.25.40.10">
    <property type="entry name" value="Tetratricopeptide repeat domain"/>
    <property type="match status" value="3"/>
</dbReference>
<dbReference type="RefSeq" id="XP_027078298.1">
    <property type="nucleotide sequence ID" value="XM_027222497.2"/>
</dbReference>
<gene>
    <name evidence="4" type="primary">LOC113701718</name>
</gene>
<evidence type="ECO:0000313" key="4">
    <source>
        <dbReference type="RefSeq" id="XP_027078298.1"/>
    </source>
</evidence>
<evidence type="ECO:0000313" key="3">
    <source>
        <dbReference type="Proteomes" id="UP001652660"/>
    </source>
</evidence>
<dbReference type="Pfam" id="PF13041">
    <property type="entry name" value="PPR_2"/>
    <property type="match status" value="1"/>
</dbReference>
<evidence type="ECO:0000256" key="2">
    <source>
        <dbReference type="PROSITE-ProRule" id="PRU00708"/>
    </source>
</evidence>
<name>A0A6P6TIM2_COFAR</name>